<dbReference type="SUPFAM" id="SSF54928">
    <property type="entry name" value="RNA-binding domain, RBD"/>
    <property type="match status" value="2"/>
</dbReference>
<feature type="compositionally biased region" description="Polar residues" evidence="3">
    <location>
        <begin position="551"/>
        <end position="564"/>
    </location>
</feature>
<name>A0A0V0J9T2_SCHSO</name>
<sequence>MIPIGSIQGYRWRLFHMSSARSERSHSRSRSHSPRRPRINSKRVVIANIPYDVTWNKLKQIFRDRVGFTGFLRLMKSNGRPNGMGIMEFKTIEGAEKAIEMMNRFEIGDRKIIVREETLRDQERMAHMEFDGPVGHEPGSHGNVGLGPIAPGPMTASATAINPSVAAMTTVTPVMLERMGIKGPLTDSLYISNLDYKIDWKRLKDMFKVAGRVIHATVKQDEEGRSRGIAIVRFEHPYEALLAYILFNGQILNDRPIRVKIDREGAHVQPNLPIFPPTAGGAAAAASFLTHLANKTGGGGMINSFQSLGVGSGAFPFLPGVMPQQSEAAAAALAAFLGGNAVGSTGNQFSGQFRPPLPPPSAQLTSGADLLSSFLGQQQQNQPSYMPPMMMGMNNPVMVGQRGNAAAAVGFPMPGVNPGSSCMNPLGQLMDLQGGMGGAAMGSVTGSPNFSMASPDRGGMARDNTTAMAGLQQLLIAAAAGGMSQEQIASAALALGLGRDVTGGGPRFSGMADSINSGDRYAGRGVNGSSKGGPPAHHDPYPRRPPRGDYNGQQQSMPSNSASDVGSHRGFSRHRLGTSGGSRPAPRHHMTGDQRSDSSRMYMKRPGDGY</sequence>
<feature type="domain" description="RRM" evidence="4">
    <location>
        <begin position="42"/>
        <end position="119"/>
    </location>
</feature>
<dbReference type="GO" id="GO:0003729">
    <property type="term" value="F:mRNA binding"/>
    <property type="evidence" value="ECO:0007669"/>
    <property type="project" value="TreeGrafter"/>
</dbReference>
<dbReference type="SMART" id="SM00360">
    <property type="entry name" value="RRM"/>
    <property type="match status" value="2"/>
</dbReference>
<evidence type="ECO:0000256" key="1">
    <source>
        <dbReference type="ARBA" id="ARBA00022884"/>
    </source>
</evidence>
<dbReference type="InterPro" id="IPR035979">
    <property type="entry name" value="RBD_domain_sf"/>
</dbReference>
<dbReference type="AlphaFoldDB" id="A0A0V0J9T2"/>
<evidence type="ECO:0000256" key="3">
    <source>
        <dbReference type="SAM" id="MobiDB-lite"/>
    </source>
</evidence>
<accession>A0A0V0J9T2</accession>
<evidence type="ECO:0000256" key="2">
    <source>
        <dbReference type="PROSITE-ProRule" id="PRU00176"/>
    </source>
</evidence>
<protein>
    <submittedName>
        <fullName evidence="5">Myelin expression factor 2</fullName>
    </submittedName>
</protein>
<dbReference type="GO" id="GO:1990904">
    <property type="term" value="C:ribonucleoprotein complex"/>
    <property type="evidence" value="ECO:0007669"/>
    <property type="project" value="TreeGrafter"/>
</dbReference>
<evidence type="ECO:0000313" key="6">
    <source>
        <dbReference type="EMBL" id="JAP61981.1"/>
    </source>
</evidence>
<dbReference type="PROSITE" id="PS50102">
    <property type="entry name" value="RRM"/>
    <property type="match status" value="2"/>
</dbReference>
<reference evidence="6" key="1">
    <citation type="submission" date="2016-01" db="EMBL/GenBank/DDBJ databases">
        <title>Reference transcriptome for the parasite Schistocephalus solidus: insights into the molecular evolution of parasitism.</title>
        <authorList>
            <person name="Hebert F.O."/>
            <person name="Grambauer S."/>
            <person name="Barber I."/>
            <person name="Landry C.R."/>
            <person name="Aubin-Horth N."/>
        </authorList>
    </citation>
    <scope>NUCLEOTIDE SEQUENCE</scope>
</reference>
<dbReference type="InterPro" id="IPR050374">
    <property type="entry name" value="RRT5_SRSF_SR"/>
</dbReference>
<proteinExistence type="predicted"/>
<dbReference type="GO" id="GO:0005737">
    <property type="term" value="C:cytoplasm"/>
    <property type="evidence" value="ECO:0007669"/>
    <property type="project" value="TreeGrafter"/>
</dbReference>
<evidence type="ECO:0000313" key="5">
    <source>
        <dbReference type="EMBL" id="JAP47817.1"/>
    </source>
</evidence>
<dbReference type="EMBL" id="GEEE01015408">
    <property type="protein sequence ID" value="JAP47817.1"/>
    <property type="molecule type" value="Transcribed_RNA"/>
</dbReference>
<dbReference type="PANTHER" id="PTHR23003">
    <property type="entry name" value="RNA RECOGNITION MOTIF RRM DOMAIN CONTAINING PROTEIN"/>
    <property type="match status" value="1"/>
</dbReference>
<keyword evidence="1 2" id="KW-0694">RNA-binding</keyword>
<dbReference type="InterPro" id="IPR000504">
    <property type="entry name" value="RRM_dom"/>
</dbReference>
<dbReference type="InterPro" id="IPR012677">
    <property type="entry name" value="Nucleotide-bd_a/b_plait_sf"/>
</dbReference>
<feature type="domain" description="RRM" evidence="4">
    <location>
        <begin position="187"/>
        <end position="264"/>
    </location>
</feature>
<dbReference type="PANTHER" id="PTHR23003:SF3">
    <property type="entry name" value="FI21236P1-RELATED"/>
    <property type="match status" value="1"/>
</dbReference>
<organism evidence="6">
    <name type="scientific">Schistocephalus solidus</name>
    <name type="common">Tapeworm</name>
    <dbReference type="NCBI Taxonomy" id="70667"/>
    <lineage>
        <taxon>Eukaryota</taxon>
        <taxon>Metazoa</taxon>
        <taxon>Spiralia</taxon>
        <taxon>Lophotrochozoa</taxon>
        <taxon>Platyhelminthes</taxon>
        <taxon>Cestoda</taxon>
        <taxon>Eucestoda</taxon>
        <taxon>Diphyllobothriidea</taxon>
        <taxon>Diphyllobothriidae</taxon>
        <taxon>Schistocephalus</taxon>
    </lineage>
</organism>
<feature type="region of interest" description="Disordered" evidence="3">
    <location>
        <begin position="508"/>
        <end position="610"/>
    </location>
</feature>
<dbReference type="Gene3D" id="3.30.70.330">
    <property type="match status" value="2"/>
</dbReference>
<dbReference type="EMBL" id="GEEE01001244">
    <property type="protein sequence ID" value="JAP61981.1"/>
    <property type="molecule type" value="Transcribed_RNA"/>
</dbReference>
<dbReference type="Pfam" id="PF00076">
    <property type="entry name" value="RRM_1"/>
    <property type="match status" value="2"/>
</dbReference>
<evidence type="ECO:0000259" key="4">
    <source>
        <dbReference type="PROSITE" id="PS50102"/>
    </source>
</evidence>
<dbReference type="GO" id="GO:0005634">
    <property type="term" value="C:nucleus"/>
    <property type="evidence" value="ECO:0007669"/>
    <property type="project" value="TreeGrafter"/>
</dbReference>
<gene>
    <name evidence="5" type="primary">MYEF2</name>
    <name evidence="6" type="ORF">TR161681</name>
</gene>
<dbReference type="EMBL" id="GEEE01004991">
    <property type="protein sequence ID" value="JAP58234.1"/>
    <property type="molecule type" value="Transcribed_RNA"/>
</dbReference>